<dbReference type="KEGG" id="lcm:102359535"/>
<dbReference type="InterPro" id="IPR001870">
    <property type="entry name" value="B30.2/SPRY"/>
</dbReference>
<sequence length="478" mass="54801">MARRMSLPELEDQLLCPICLEVFKEPLMLQCGHSYCKSCLTSLSGELEGQVLCPVCRKEVDFNTSPPNVSLARIIEALQTLGDADTDQESCPEHNNPLSLYCEKDQEVICGLCGIIGTHRQHQITPISSVFSKMKEELSLLITDVQLQKSNLEKYISKLINNKSRISNESDVLKWVIRKEFGELRRYIDEEEDRFMREMELKTSKLISSINLQVKEMSETLKKFEDIESTLDILNNEDCLNFIRKYGSIASRTKMSEQPQMGSAFSAISFKPGFRHDDIKITVWKRLHKRILPDPELLKFDPLTAHPLLNISRDDTMVACGLLYKRLPNNPERFDYNNCVLVTKGFSSGKHYWEVVVGCKVKWRLGIIKGSTSRKGKLNKSPENGVWLIGRREGPVYEAFTSPRITLPLSTRPQKVAVFLDYEKGELSFYNADKPDELVPFYTFNEEFQGKLYPFFDTCWHDRGNNPLPIILPQPPTA</sequence>
<dbReference type="InterPro" id="IPR050143">
    <property type="entry name" value="TRIM/RBCC"/>
</dbReference>
<feature type="domain" description="RING-type" evidence="11">
    <location>
        <begin position="16"/>
        <end position="57"/>
    </location>
</feature>
<evidence type="ECO:0000256" key="7">
    <source>
        <dbReference type="ARBA" id="ARBA00022786"/>
    </source>
</evidence>
<dbReference type="SUPFAM" id="SSF57850">
    <property type="entry name" value="RING/U-box"/>
    <property type="match status" value="1"/>
</dbReference>
<dbReference type="CDD" id="cd16605">
    <property type="entry name" value="RING-HC_TRIM50_like_C-IV"/>
    <property type="match status" value="1"/>
</dbReference>
<dbReference type="Pfam" id="PF00622">
    <property type="entry name" value="SPRY"/>
    <property type="match status" value="1"/>
</dbReference>
<dbReference type="Gene3D" id="3.30.160.60">
    <property type="entry name" value="Classic Zinc Finger"/>
    <property type="match status" value="1"/>
</dbReference>
<reference evidence="14" key="3">
    <citation type="submission" date="2025-09" db="UniProtKB">
        <authorList>
            <consortium name="Ensembl"/>
        </authorList>
    </citation>
    <scope>IDENTIFICATION</scope>
</reference>
<dbReference type="Gene3D" id="3.30.40.10">
    <property type="entry name" value="Zinc/RING finger domain, C3HC4 (zinc finger)"/>
    <property type="match status" value="1"/>
</dbReference>
<dbReference type="InterPro" id="IPR003879">
    <property type="entry name" value="Butyrophylin_SPRY"/>
</dbReference>
<dbReference type="EMBL" id="AFYH01004586">
    <property type="status" value="NOT_ANNOTATED_CDS"/>
    <property type="molecule type" value="Genomic_DNA"/>
</dbReference>
<evidence type="ECO:0000313" key="15">
    <source>
        <dbReference type="Proteomes" id="UP000008672"/>
    </source>
</evidence>
<dbReference type="Gene3D" id="2.60.120.920">
    <property type="match status" value="1"/>
</dbReference>
<evidence type="ECO:0000256" key="1">
    <source>
        <dbReference type="ARBA" id="ARBA00000900"/>
    </source>
</evidence>
<protein>
    <recommendedName>
        <fullName evidence="3">RING-type E3 ubiquitin transferase</fullName>
        <ecNumber evidence="3">2.3.2.27</ecNumber>
    </recommendedName>
</protein>
<dbReference type="SMART" id="SM00336">
    <property type="entry name" value="BBOX"/>
    <property type="match status" value="1"/>
</dbReference>
<evidence type="ECO:0000256" key="3">
    <source>
        <dbReference type="ARBA" id="ARBA00012483"/>
    </source>
</evidence>
<dbReference type="eggNOG" id="KOG2177">
    <property type="taxonomic scope" value="Eukaryota"/>
</dbReference>
<evidence type="ECO:0000256" key="6">
    <source>
        <dbReference type="ARBA" id="ARBA00022771"/>
    </source>
</evidence>
<evidence type="ECO:0000256" key="10">
    <source>
        <dbReference type="PROSITE-ProRule" id="PRU00024"/>
    </source>
</evidence>
<dbReference type="OrthoDB" id="6105938at2759"/>
<proteinExistence type="inferred from homology"/>
<dbReference type="PROSITE" id="PS00518">
    <property type="entry name" value="ZF_RING_1"/>
    <property type="match status" value="1"/>
</dbReference>
<keyword evidence="7" id="KW-0833">Ubl conjugation pathway</keyword>
<dbReference type="STRING" id="7897.ENSLACP00000021534"/>
<keyword evidence="5" id="KW-0479">Metal-binding</keyword>
<comment type="catalytic activity">
    <reaction evidence="1">
        <text>S-ubiquitinyl-[E2 ubiquitin-conjugating enzyme]-L-cysteine + [acceptor protein]-L-lysine = [E2 ubiquitin-conjugating enzyme]-L-cysteine + N(6)-ubiquitinyl-[acceptor protein]-L-lysine.</text>
        <dbReference type="EC" id="2.3.2.27"/>
    </reaction>
</comment>
<gene>
    <name evidence="14" type="primary">TRIM50</name>
</gene>
<evidence type="ECO:0000256" key="2">
    <source>
        <dbReference type="ARBA" id="ARBA00008518"/>
    </source>
</evidence>
<dbReference type="Pfam" id="PF13765">
    <property type="entry name" value="PRY"/>
    <property type="match status" value="1"/>
</dbReference>
<dbReference type="PANTHER" id="PTHR24103">
    <property type="entry name" value="E3 UBIQUITIN-PROTEIN LIGASE TRIM"/>
    <property type="match status" value="1"/>
</dbReference>
<dbReference type="EMBL" id="AFYH01004587">
    <property type="status" value="NOT_ANNOTATED_CDS"/>
    <property type="molecule type" value="Genomic_DNA"/>
</dbReference>
<dbReference type="SMART" id="SM00184">
    <property type="entry name" value="RING"/>
    <property type="match status" value="1"/>
</dbReference>
<dbReference type="InterPro" id="IPR027370">
    <property type="entry name" value="Znf-RING_euk"/>
</dbReference>
<dbReference type="InParanoid" id="H3BI13"/>
<dbReference type="GO" id="GO:0008270">
    <property type="term" value="F:zinc ion binding"/>
    <property type="evidence" value="ECO:0007669"/>
    <property type="project" value="UniProtKB-KW"/>
</dbReference>
<evidence type="ECO:0000256" key="5">
    <source>
        <dbReference type="ARBA" id="ARBA00022723"/>
    </source>
</evidence>
<keyword evidence="9" id="KW-0175">Coiled coil</keyword>
<dbReference type="InterPro" id="IPR043136">
    <property type="entry name" value="B30.2/SPRY_sf"/>
</dbReference>
<feature type="domain" description="B30.2/SPRY" evidence="13">
    <location>
        <begin position="278"/>
        <end position="477"/>
    </location>
</feature>
<dbReference type="InterPro" id="IPR000315">
    <property type="entry name" value="Znf_B-box"/>
</dbReference>
<dbReference type="InterPro" id="IPR003877">
    <property type="entry name" value="SPRY_dom"/>
</dbReference>
<dbReference type="InterPro" id="IPR001841">
    <property type="entry name" value="Znf_RING"/>
</dbReference>
<dbReference type="PROSITE" id="PS50089">
    <property type="entry name" value="ZF_RING_2"/>
    <property type="match status" value="1"/>
</dbReference>
<dbReference type="Ensembl" id="ENSLACT00000021675.1">
    <property type="protein sequence ID" value="ENSLACP00000021534.1"/>
    <property type="gene ID" value="ENSLACG00000018923.1"/>
</dbReference>
<dbReference type="InterPro" id="IPR006574">
    <property type="entry name" value="PRY"/>
</dbReference>
<dbReference type="EC" id="2.3.2.27" evidence="3"/>
<dbReference type="InterPro" id="IPR017907">
    <property type="entry name" value="Znf_RING_CS"/>
</dbReference>
<dbReference type="PROSITE" id="PS50119">
    <property type="entry name" value="ZF_BBOX"/>
    <property type="match status" value="1"/>
</dbReference>
<feature type="domain" description="B box-type" evidence="12">
    <location>
        <begin position="86"/>
        <end position="127"/>
    </location>
</feature>
<dbReference type="SMART" id="SM00589">
    <property type="entry name" value="PRY"/>
    <property type="match status" value="1"/>
</dbReference>
<evidence type="ECO:0000256" key="9">
    <source>
        <dbReference type="ARBA" id="ARBA00023054"/>
    </source>
</evidence>
<evidence type="ECO:0000313" key="14">
    <source>
        <dbReference type="Ensembl" id="ENSLACP00000021534.1"/>
    </source>
</evidence>
<evidence type="ECO:0000259" key="12">
    <source>
        <dbReference type="PROSITE" id="PS50119"/>
    </source>
</evidence>
<dbReference type="GO" id="GO:0061630">
    <property type="term" value="F:ubiquitin protein ligase activity"/>
    <property type="evidence" value="ECO:0007669"/>
    <property type="project" value="UniProtKB-EC"/>
</dbReference>
<dbReference type="GeneTree" id="ENSGT00940000161467"/>
<dbReference type="Proteomes" id="UP000008672">
    <property type="component" value="Unassembled WGS sequence"/>
</dbReference>
<dbReference type="PROSITE" id="PS50188">
    <property type="entry name" value="B302_SPRY"/>
    <property type="match status" value="1"/>
</dbReference>
<dbReference type="FunCoup" id="H3BI13">
    <property type="interactions" value="242"/>
</dbReference>
<keyword evidence="4" id="KW-0808">Transferase</keyword>
<keyword evidence="6 10" id="KW-0863">Zinc-finger</keyword>
<organism evidence="14 15">
    <name type="scientific">Latimeria chalumnae</name>
    <name type="common">Coelacanth</name>
    <dbReference type="NCBI Taxonomy" id="7897"/>
    <lineage>
        <taxon>Eukaryota</taxon>
        <taxon>Metazoa</taxon>
        <taxon>Chordata</taxon>
        <taxon>Craniata</taxon>
        <taxon>Vertebrata</taxon>
        <taxon>Euteleostomi</taxon>
        <taxon>Coelacanthiformes</taxon>
        <taxon>Coelacanthidae</taxon>
        <taxon>Latimeria</taxon>
    </lineage>
</organism>
<dbReference type="SMART" id="SM00449">
    <property type="entry name" value="SPRY"/>
    <property type="match status" value="1"/>
</dbReference>
<dbReference type="SUPFAM" id="SSF57845">
    <property type="entry name" value="B-box zinc-binding domain"/>
    <property type="match status" value="1"/>
</dbReference>
<dbReference type="GeneID" id="102359535"/>
<dbReference type="HOGENOM" id="CLU_013137_0_3_1"/>
<reference evidence="14" key="2">
    <citation type="submission" date="2025-08" db="UniProtKB">
        <authorList>
            <consortium name="Ensembl"/>
        </authorList>
    </citation>
    <scope>IDENTIFICATION</scope>
</reference>
<evidence type="ECO:0000259" key="11">
    <source>
        <dbReference type="PROSITE" id="PS50089"/>
    </source>
</evidence>
<dbReference type="AlphaFoldDB" id="H3BI13"/>
<dbReference type="CDD" id="cd13743">
    <property type="entry name" value="SPRY_PRY_TRIM50"/>
    <property type="match status" value="1"/>
</dbReference>
<evidence type="ECO:0000259" key="13">
    <source>
        <dbReference type="PROSITE" id="PS50188"/>
    </source>
</evidence>
<dbReference type="PRINTS" id="PR01407">
    <property type="entry name" value="BUTYPHLNCDUF"/>
</dbReference>
<evidence type="ECO:0000256" key="4">
    <source>
        <dbReference type="ARBA" id="ARBA00022679"/>
    </source>
</evidence>
<reference evidence="15" key="1">
    <citation type="submission" date="2011-08" db="EMBL/GenBank/DDBJ databases">
        <title>The draft genome of Latimeria chalumnae.</title>
        <authorList>
            <person name="Di Palma F."/>
            <person name="Alfoldi J."/>
            <person name="Johnson J."/>
            <person name="Berlin A."/>
            <person name="Gnerre S."/>
            <person name="Jaffe D."/>
            <person name="MacCallum I."/>
            <person name="Young S."/>
            <person name="Walker B.J."/>
            <person name="Lander E."/>
            <person name="Lindblad-Toh K."/>
        </authorList>
    </citation>
    <scope>NUCLEOTIDE SEQUENCE [LARGE SCALE GENOMIC DNA]</scope>
    <source>
        <strain evidence="15">Wild caught</strain>
    </source>
</reference>
<dbReference type="CDD" id="cd19787">
    <property type="entry name" value="Bbox2_TRIM50-like"/>
    <property type="match status" value="1"/>
</dbReference>
<comment type="similarity">
    <text evidence="2">Belongs to the TRIM/RBCC family.</text>
</comment>
<dbReference type="FunFam" id="2.60.120.920:FF:000027">
    <property type="entry name" value="E3 ubiquitin-protein ligase TRIM50"/>
    <property type="match status" value="1"/>
</dbReference>
<dbReference type="InterPro" id="IPR013320">
    <property type="entry name" value="ConA-like_dom_sf"/>
</dbReference>
<keyword evidence="15" id="KW-1185">Reference proteome</keyword>
<dbReference type="SUPFAM" id="SSF49899">
    <property type="entry name" value="Concanavalin A-like lectins/glucanases"/>
    <property type="match status" value="1"/>
</dbReference>
<dbReference type="InterPro" id="IPR013083">
    <property type="entry name" value="Znf_RING/FYVE/PHD"/>
</dbReference>
<dbReference type="Pfam" id="PF00643">
    <property type="entry name" value="zf-B_box"/>
    <property type="match status" value="1"/>
</dbReference>
<evidence type="ECO:0000256" key="8">
    <source>
        <dbReference type="ARBA" id="ARBA00022833"/>
    </source>
</evidence>
<name>H3BI13_LATCH</name>
<keyword evidence="8" id="KW-0862">Zinc</keyword>
<dbReference type="Pfam" id="PF13445">
    <property type="entry name" value="zf-RING_UBOX"/>
    <property type="match status" value="1"/>
</dbReference>
<accession>H3BI13</accession>
<dbReference type="OMA" id="DVCWHER"/>